<dbReference type="Gene3D" id="2.80.10.50">
    <property type="match status" value="1"/>
</dbReference>
<sequence length="585" mass="66229">MEDRPSNSKKVDIESNDFRLWVFKMQKLSCGLTINGTRKIKSAVRLKDNSVPEIQPWNDRREEEIVSRSHLTETLINNGFNQASVKVLFPMVSSELSGSLTRINQNGAADQKSSFHHVIYHQQATIELTKPTVEPTEEFVNDIKTALRMNSPWDRYEALKGVFDTYGYVWAQKVALGGKLTASEKFEGHQTDHEKKTKALATAKANVDAVINGLDGTDVGFGFTVERERASSDASIYAYKTSLLKVQGEAKFHFGIVISGFGRHDGHFALRDRRLIYSIFFVSGGDSTANAFDRTRAGWEASLKSNPFTWQVIRHDELIPIYELLDENLLSQVKDVMERAHKTVRVTTSSELTIRNVETNHTLGWKQFYYGSTPGYAGMVVTTCPVTSGEHDNSIVWKFVKSPNNNDQGPYIHFGDTVYIQPAFIPGQTTNKLYLHGSYRNQAPVTKTAPEVSLRLFDKEMPNANDEWMVMACDDGDASADMDLDVSLYKSSYVTKDDRFKLRQRTTDKHYLASHSQTIENIYVRKKPNQANPMFSLHPPKLKEDKKIGPFANTFHEVLLLEPSQCGASKDIWEIFKKKQAEVIK</sequence>
<evidence type="ECO:0000259" key="1">
    <source>
        <dbReference type="Pfam" id="PF22693"/>
    </source>
</evidence>
<gene>
    <name evidence="2" type="ORF">BC938DRAFT_479395</name>
</gene>
<dbReference type="Proteomes" id="UP000274822">
    <property type="component" value="Unassembled WGS sequence"/>
</dbReference>
<dbReference type="SUPFAM" id="SSF82109">
    <property type="entry name" value="MIR domain"/>
    <property type="match status" value="1"/>
</dbReference>
<evidence type="ECO:0000313" key="3">
    <source>
        <dbReference type="Proteomes" id="UP000274822"/>
    </source>
</evidence>
<dbReference type="InterPro" id="IPR036300">
    <property type="entry name" value="MIR_dom_sf"/>
</dbReference>
<dbReference type="EMBL" id="RBNJ01003893">
    <property type="protein sequence ID" value="RUS30430.1"/>
    <property type="molecule type" value="Genomic_DNA"/>
</dbReference>
<dbReference type="AlphaFoldDB" id="A0A433QKX8"/>
<evidence type="ECO:0000313" key="2">
    <source>
        <dbReference type="EMBL" id="RUS30430.1"/>
    </source>
</evidence>
<comment type="caution">
    <text evidence="2">The sequence shown here is derived from an EMBL/GenBank/DDBJ whole genome shotgun (WGS) entry which is preliminary data.</text>
</comment>
<feature type="domain" description="MACPF-like" evidence="1">
    <location>
        <begin position="71"/>
        <end position="208"/>
    </location>
</feature>
<keyword evidence="3" id="KW-1185">Reference proteome</keyword>
<dbReference type="InterPro" id="IPR054586">
    <property type="entry name" value="MACPF_1_fungal"/>
</dbReference>
<dbReference type="Pfam" id="PF22693">
    <property type="entry name" value="MACPF_1"/>
    <property type="match status" value="1"/>
</dbReference>
<accession>A0A433QKX8</accession>
<organism evidence="2 3">
    <name type="scientific">Jimgerdemannia flammicorona</name>
    <dbReference type="NCBI Taxonomy" id="994334"/>
    <lineage>
        <taxon>Eukaryota</taxon>
        <taxon>Fungi</taxon>
        <taxon>Fungi incertae sedis</taxon>
        <taxon>Mucoromycota</taxon>
        <taxon>Mucoromycotina</taxon>
        <taxon>Endogonomycetes</taxon>
        <taxon>Endogonales</taxon>
        <taxon>Endogonaceae</taxon>
        <taxon>Jimgerdemannia</taxon>
    </lineage>
</organism>
<protein>
    <recommendedName>
        <fullName evidence="1">MACPF-like domain-containing protein</fullName>
    </recommendedName>
</protein>
<reference evidence="2 3" key="1">
    <citation type="journal article" date="2018" name="New Phytol.">
        <title>Phylogenomics of Endogonaceae and evolution of mycorrhizas within Mucoromycota.</title>
        <authorList>
            <person name="Chang Y."/>
            <person name="Desiro A."/>
            <person name="Na H."/>
            <person name="Sandor L."/>
            <person name="Lipzen A."/>
            <person name="Clum A."/>
            <person name="Barry K."/>
            <person name="Grigoriev I.V."/>
            <person name="Martin F.M."/>
            <person name="Stajich J.E."/>
            <person name="Smith M.E."/>
            <person name="Bonito G."/>
            <person name="Spatafora J.W."/>
        </authorList>
    </citation>
    <scope>NUCLEOTIDE SEQUENCE [LARGE SCALE GENOMIC DNA]</scope>
    <source>
        <strain evidence="2 3">AD002</strain>
    </source>
</reference>
<proteinExistence type="predicted"/>
<name>A0A433QKX8_9FUNG</name>